<evidence type="ECO:0000256" key="6">
    <source>
        <dbReference type="ARBA" id="ARBA00023136"/>
    </source>
</evidence>
<keyword evidence="6 7" id="KW-0472">Membrane</keyword>
<keyword evidence="11" id="KW-1185">Reference proteome</keyword>
<evidence type="ECO:0000313" key="10">
    <source>
        <dbReference type="EMBL" id="BBL72887.1"/>
    </source>
</evidence>
<evidence type="ECO:0000256" key="4">
    <source>
        <dbReference type="ARBA" id="ARBA00022692"/>
    </source>
</evidence>
<dbReference type="InterPro" id="IPR025713">
    <property type="entry name" value="MotB-like_N_dom"/>
</dbReference>
<keyword evidence="5 8" id="KW-1133">Transmembrane helix</keyword>
<evidence type="ECO:0000313" key="11">
    <source>
        <dbReference type="Proteomes" id="UP000824988"/>
    </source>
</evidence>
<dbReference type="Proteomes" id="UP000824988">
    <property type="component" value="Chromosome"/>
</dbReference>
<evidence type="ECO:0000256" key="2">
    <source>
        <dbReference type="ARBA" id="ARBA00008914"/>
    </source>
</evidence>
<evidence type="ECO:0000256" key="3">
    <source>
        <dbReference type="ARBA" id="ARBA00022475"/>
    </source>
</evidence>
<dbReference type="SUPFAM" id="SSF103088">
    <property type="entry name" value="OmpA-like"/>
    <property type="match status" value="1"/>
</dbReference>
<accession>A0A8D4VTC3</accession>
<dbReference type="Pfam" id="PF13677">
    <property type="entry name" value="MotB_plug"/>
    <property type="match status" value="1"/>
</dbReference>
<dbReference type="Pfam" id="PF00691">
    <property type="entry name" value="OmpA"/>
    <property type="match status" value="1"/>
</dbReference>
<proteinExistence type="inferred from homology"/>
<dbReference type="KEGG" id="moz:MoryE10_34930"/>
<comment type="similarity">
    <text evidence="2">Belongs to the MotB family.</text>
</comment>
<dbReference type="InterPro" id="IPR050330">
    <property type="entry name" value="Bact_OuterMem_StrucFunc"/>
</dbReference>
<dbReference type="NCBIfam" id="NF006548">
    <property type="entry name" value="PRK09041.1"/>
    <property type="match status" value="1"/>
</dbReference>
<evidence type="ECO:0000256" key="7">
    <source>
        <dbReference type="PROSITE-ProRule" id="PRU00473"/>
    </source>
</evidence>
<dbReference type="InterPro" id="IPR006665">
    <property type="entry name" value="OmpA-like"/>
</dbReference>
<evidence type="ECO:0000256" key="5">
    <source>
        <dbReference type="ARBA" id="ARBA00022989"/>
    </source>
</evidence>
<keyword evidence="3" id="KW-1003">Cell membrane</keyword>
<dbReference type="InterPro" id="IPR036737">
    <property type="entry name" value="OmpA-like_sf"/>
</dbReference>
<keyword evidence="4 8" id="KW-0812">Transmembrane</keyword>
<evidence type="ECO:0000256" key="1">
    <source>
        <dbReference type="ARBA" id="ARBA00004162"/>
    </source>
</evidence>
<dbReference type="PANTHER" id="PTHR30329:SF21">
    <property type="entry name" value="LIPOPROTEIN YIAD-RELATED"/>
    <property type="match status" value="1"/>
</dbReference>
<dbReference type="Gene3D" id="3.30.1330.60">
    <property type="entry name" value="OmpA-like domain"/>
    <property type="match status" value="1"/>
</dbReference>
<evidence type="ECO:0000256" key="8">
    <source>
        <dbReference type="SAM" id="Phobius"/>
    </source>
</evidence>
<dbReference type="PROSITE" id="PS51123">
    <property type="entry name" value="OMPA_2"/>
    <property type="match status" value="1"/>
</dbReference>
<dbReference type="EMBL" id="AP019782">
    <property type="protein sequence ID" value="BBL72887.1"/>
    <property type="molecule type" value="Genomic_DNA"/>
</dbReference>
<reference evidence="10" key="1">
    <citation type="submission" date="2019-06" db="EMBL/GenBank/DDBJ databases">
        <title>Complete genome sequence of Methylogaea oryzae strain JCM16910.</title>
        <authorList>
            <person name="Asakawa S."/>
        </authorList>
    </citation>
    <scope>NUCLEOTIDE SEQUENCE</scope>
    <source>
        <strain evidence="10">E10</strain>
    </source>
</reference>
<dbReference type="RefSeq" id="WP_054774706.1">
    <property type="nucleotide sequence ID" value="NZ_AP019782.1"/>
</dbReference>
<feature type="domain" description="OmpA-like" evidence="9">
    <location>
        <begin position="157"/>
        <end position="276"/>
    </location>
</feature>
<feature type="transmembrane region" description="Helical" evidence="8">
    <location>
        <begin position="21"/>
        <end position="43"/>
    </location>
</feature>
<comment type="subcellular location">
    <subcellularLocation>
        <location evidence="1">Cell membrane</location>
        <topology evidence="1">Single-pass membrane protein</topology>
    </subcellularLocation>
</comment>
<evidence type="ECO:0000259" key="9">
    <source>
        <dbReference type="PROSITE" id="PS51123"/>
    </source>
</evidence>
<dbReference type="AlphaFoldDB" id="A0A8D4VTC3"/>
<dbReference type="CDD" id="cd07185">
    <property type="entry name" value="OmpA_C-like"/>
    <property type="match status" value="1"/>
</dbReference>
<dbReference type="GO" id="GO:0005886">
    <property type="term" value="C:plasma membrane"/>
    <property type="evidence" value="ECO:0007669"/>
    <property type="project" value="UniProtKB-SubCell"/>
</dbReference>
<name>A0A8D4VTC3_9GAMM</name>
<dbReference type="PANTHER" id="PTHR30329">
    <property type="entry name" value="STATOR ELEMENT OF FLAGELLAR MOTOR COMPLEX"/>
    <property type="match status" value="1"/>
</dbReference>
<gene>
    <name evidence="10" type="ORF">MoryE10_34930</name>
</gene>
<sequence>MEGQPIVVKRVKKVVHGAHGGSWKVAFADFVTALMAFFMVMWLTSSTTPEQKAAISKYFNDPYGVGSNTAAGEGAGGASTNMIPASGQLGTASSVIQLEAAKENPDDTETPNETMAKAIEQQRLEELKSELQNEIRASQALAPFKDQLLIDITPEGLRIQIVDKENRPMFAMGSSTLESYTRAILRELAGTIAKVPNRISISGHTDSTPFLSNAGYSNWELSSDRANAARRELLSGGLPENKVARVVGVSSSIPYDKTNSLNPINRRINIIVMTKEAEEAALKSEEATAPKRQ</sequence>
<organism evidence="10 11">
    <name type="scientific">Methylogaea oryzae</name>
    <dbReference type="NCBI Taxonomy" id="1295382"/>
    <lineage>
        <taxon>Bacteria</taxon>
        <taxon>Pseudomonadati</taxon>
        <taxon>Pseudomonadota</taxon>
        <taxon>Gammaproteobacteria</taxon>
        <taxon>Methylococcales</taxon>
        <taxon>Methylococcaceae</taxon>
        <taxon>Methylogaea</taxon>
    </lineage>
</organism>
<protein>
    <recommendedName>
        <fullName evidence="9">OmpA-like domain-containing protein</fullName>
    </recommendedName>
</protein>